<dbReference type="RefSeq" id="XP_064770692.1">
    <property type="nucleotide sequence ID" value="XM_064914713.1"/>
</dbReference>
<evidence type="ECO:0000256" key="1">
    <source>
        <dbReference type="ARBA" id="ARBA00001947"/>
    </source>
</evidence>
<comment type="cofactor">
    <cofactor evidence="1">
        <name>Zn(2+)</name>
        <dbReference type="ChEBI" id="CHEBI:29105"/>
    </cofactor>
</comment>
<evidence type="ECO:0000256" key="4">
    <source>
        <dbReference type="ARBA" id="ARBA00022723"/>
    </source>
</evidence>
<dbReference type="Gene3D" id="3.90.180.10">
    <property type="entry name" value="Medium-chain alcohol dehydrogenases, catalytic domain"/>
    <property type="match status" value="1"/>
</dbReference>
<dbReference type="EC" id="1.1.1.1" evidence="3"/>
<dbReference type="Proteomes" id="UP001498771">
    <property type="component" value="Unassembled WGS sequence"/>
</dbReference>
<dbReference type="PANTHER" id="PTHR42940:SF3">
    <property type="entry name" value="ALCOHOL DEHYDROGENASE 1-RELATED"/>
    <property type="match status" value="1"/>
</dbReference>
<keyword evidence="7" id="KW-0520">NAD</keyword>
<dbReference type="Pfam" id="PF00107">
    <property type="entry name" value="ADH_zinc_N"/>
    <property type="match status" value="1"/>
</dbReference>
<dbReference type="SUPFAM" id="SSF50129">
    <property type="entry name" value="GroES-like"/>
    <property type="match status" value="1"/>
</dbReference>
<gene>
    <name evidence="9" type="ORF">BZA70DRAFT_300976</name>
</gene>
<evidence type="ECO:0000313" key="9">
    <source>
        <dbReference type="EMBL" id="KAK7207659.1"/>
    </source>
</evidence>
<dbReference type="InterPro" id="IPR020843">
    <property type="entry name" value="ER"/>
</dbReference>
<evidence type="ECO:0000256" key="7">
    <source>
        <dbReference type="ARBA" id="ARBA00023027"/>
    </source>
</evidence>
<dbReference type="SMART" id="SM00829">
    <property type="entry name" value="PKS_ER"/>
    <property type="match status" value="1"/>
</dbReference>
<accession>A0ABR1FCT9</accession>
<dbReference type="GeneID" id="90040225"/>
<evidence type="ECO:0000256" key="5">
    <source>
        <dbReference type="ARBA" id="ARBA00022833"/>
    </source>
</evidence>
<name>A0ABR1FCT9_9ASCO</name>
<protein>
    <recommendedName>
        <fullName evidence="3">alcohol dehydrogenase</fullName>
        <ecNumber evidence="3">1.1.1.1</ecNumber>
    </recommendedName>
</protein>
<dbReference type="InterPro" id="IPR013154">
    <property type="entry name" value="ADH-like_N"/>
</dbReference>
<dbReference type="Pfam" id="PF08240">
    <property type="entry name" value="ADH_N"/>
    <property type="match status" value="1"/>
</dbReference>
<dbReference type="SUPFAM" id="SSF51735">
    <property type="entry name" value="NAD(P)-binding Rossmann-fold domains"/>
    <property type="match status" value="1"/>
</dbReference>
<organism evidence="9 10">
    <name type="scientific">Myxozyma melibiosi</name>
    <dbReference type="NCBI Taxonomy" id="54550"/>
    <lineage>
        <taxon>Eukaryota</taxon>
        <taxon>Fungi</taxon>
        <taxon>Dikarya</taxon>
        <taxon>Ascomycota</taxon>
        <taxon>Saccharomycotina</taxon>
        <taxon>Lipomycetes</taxon>
        <taxon>Lipomycetales</taxon>
        <taxon>Lipomycetaceae</taxon>
        <taxon>Myxozyma</taxon>
    </lineage>
</organism>
<dbReference type="InterPro" id="IPR013149">
    <property type="entry name" value="ADH-like_C"/>
</dbReference>
<feature type="domain" description="Enoyl reductase (ER)" evidence="8">
    <location>
        <begin position="18"/>
        <end position="351"/>
    </location>
</feature>
<dbReference type="InterPro" id="IPR036291">
    <property type="entry name" value="NAD(P)-bd_dom_sf"/>
</dbReference>
<dbReference type="CDD" id="cd08297">
    <property type="entry name" value="CAD3"/>
    <property type="match status" value="1"/>
</dbReference>
<evidence type="ECO:0000313" key="10">
    <source>
        <dbReference type="Proteomes" id="UP001498771"/>
    </source>
</evidence>
<dbReference type="InterPro" id="IPR011032">
    <property type="entry name" value="GroES-like_sf"/>
</dbReference>
<dbReference type="EMBL" id="JBBJBU010000001">
    <property type="protein sequence ID" value="KAK7207659.1"/>
    <property type="molecule type" value="Genomic_DNA"/>
</dbReference>
<keyword evidence="4" id="KW-0479">Metal-binding</keyword>
<comment type="similarity">
    <text evidence="2">Belongs to the zinc-containing alcohol dehydrogenase family.</text>
</comment>
<reference evidence="9 10" key="1">
    <citation type="submission" date="2024-03" db="EMBL/GenBank/DDBJ databases">
        <title>Genome-scale model development and genomic sequencing of the oleaginous clade Lipomyces.</title>
        <authorList>
            <consortium name="Lawrence Berkeley National Laboratory"/>
            <person name="Czajka J.J."/>
            <person name="Han Y."/>
            <person name="Kim J."/>
            <person name="Mondo S.J."/>
            <person name="Hofstad B.A."/>
            <person name="Robles A."/>
            <person name="Haridas S."/>
            <person name="Riley R."/>
            <person name="LaButti K."/>
            <person name="Pangilinan J."/>
            <person name="Andreopoulos W."/>
            <person name="Lipzen A."/>
            <person name="Yan J."/>
            <person name="Wang M."/>
            <person name="Ng V."/>
            <person name="Grigoriev I.V."/>
            <person name="Spatafora J.W."/>
            <person name="Magnuson J.K."/>
            <person name="Baker S.E."/>
            <person name="Pomraning K.R."/>
        </authorList>
    </citation>
    <scope>NUCLEOTIDE SEQUENCE [LARGE SCALE GENOMIC DNA]</scope>
    <source>
        <strain evidence="9 10">Phaff 52-87</strain>
    </source>
</reference>
<keyword evidence="10" id="KW-1185">Reference proteome</keyword>
<dbReference type="Gene3D" id="3.40.50.720">
    <property type="entry name" value="NAD(P)-binding Rossmann-like Domain"/>
    <property type="match status" value="1"/>
</dbReference>
<keyword evidence="5" id="KW-0862">Zinc</keyword>
<comment type="caution">
    <text evidence="9">The sequence shown here is derived from an EMBL/GenBank/DDBJ whole genome shotgun (WGS) entry which is preliminary data.</text>
</comment>
<dbReference type="PANTHER" id="PTHR42940">
    <property type="entry name" value="ALCOHOL DEHYDROGENASE 1-RELATED"/>
    <property type="match status" value="1"/>
</dbReference>
<evidence type="ECO:0000256" key="6">
    <source>
        <dbReference type="ARBA" id="ARBA00023002"/>
    </source>
</evidence>
<sequence length="353" mass="37204">MTLSSSANIPATQKAVVGPDYELEIDSTFPVPTLKPGQVLVKLTHSGVCHSDISSVAKFWGDHHSICSVPGHEGVGRVVAVHDSVISPPAIGTKVGVALLAGPCLTCDICLREDDGELRCPNNPGFHGTHVDGSYQQYIALSAHYLITLPEDIEDSLVAPVLCGGVTSLRALKVSGARPGEDVAIVGAGGGLGLYAIQYAQALGLNVIGIDGDNKREVIESLGAHFIDFRTKDAVSAVKKLTVGGHGVRAVIVLAGTDYATALSFLRTQGILVIVGLPKPDVVINANPMMLVDTGIRITGSFVGTRRDVAEAVEFVRQGKVKSKVEVRSPEKIMDIFREVEHGKVAGRIVLEL</sequence>
<evidence type="ECO:0000256" key="2">
    <source>
        <dbReference type="ARBA" id="ARBA00008072"/>
    </source>
</evidence>
<evidence type="ECO:0000256" key="3">
    <source>
        <dbReference type="ARBA" id="ARBA00013190"/>
    </source>
</evidence>
<keyword evidence="6" id="KW-0560">Oxidoreductase</keyword>
<evidence type="ECO:0000259" key="8">
    <source>
        <dbReference type="SMART" id="SM00829"/>
    </source>
</evidence>
<proteinExistence type="inferred from homology"/>